<evidence type="ECO:0000256" key="2">
    <source>
        <dbReference type="ARBA" id="ARBA00022801"/>
    </source>
</evidence>
<reference evidence="6" key="1">
    <citation type="journal article" date="2014" name="Cell">
        <title>The Architecture of a Scrambled Genome Reveals Massive Levels of Genomic Rearrangement during Development.</title>
        <authorList>
            <person name="Chen X."/>
            <person name="Bracht J.R."/>
            <person name="Goldman A.D."/>
            <person name="Dolzhenko E."/>
            <person name="Clay D.M."/>
            <person name="Swart E.C."/>
            <person name="Perlman D.H."/>
            <person name="Doak T.G."/>
            <person name="Stuart A."/>
            <person name="Amemiya C.T."/>
            <person name="Sebra R.P."/>
            <person name="Landweber L.F."/>
        </authorList>
    </citation>
    <scope>NUCLEOTIDE SEQUENCE [LARGE SCALE GENOMIC DNA]</scope>
    <source>
        <strain evidence="6">JRB310</strain>
    </source>
</reference>
<evidence type="ECO:0000313" key="5">
    <source>
        <dbReference type="EMBL" id="KEJ82605.1"/>
    </source>
</evidence>
<evidence type="ECO:0000256" key="1">
    <source>
        <dbReference type="ARBA" id="ARBA00022670"/>
    </source>
</evidence>
<keyword evidence="1" id="KW-0645">Protease</keyword>
<dbReference type="Pfam" id="PF02902">
    <property type="entry name" value="Peptidase_C48"/>
    <property type="match status" value="1"/>
</dbReference>
<gene>
    <name evidence="5" type="ORF">OXYTRIMIC_658</name>
</gene>
<proteinExistence type="predicted"/>
<sequence length="326" mass="37656">MTSNLIEEVQFNQRSNDFIILPPIVVNDKGIESLERVIETTNYKLENGRFWRSLEDISGMILPVCCQGSIKNCQNWTVWRIMRDSKTLEVYDSRTSVGSLAVIQKSTRQLNELMEGTLGKRFWLKRIEGKTGLHQVRDPEDCGILAILTINHLALDLQGEPIFQIFAKDWINMQRYYLMFNLEVGSVRMEIGKSGITIQEDELERDIERKNELIWQHADEDLESDSITFNAQVDQWDEVILRGDIKAHIENDIEDCEGKFSELVGDAPEVESYLFNRLIQPNSDKPENQTEVIDQEKEELPFAQGDDTGKQEKGQEQTKAQIENKE</sequence>
<dbReference type="AlphaFoldDB" id="A0A073HZE9"/>
<feature type="region of interest" description="Disordered" evidence="3">
    <location>
        <begin position="280"/>
        <end position="326"/>
    </location>
</feature>
<dbReference type="InterPro" id="IPR003653">
    <property type="entry name" value="Peptidase_C48_C"/>
</dbReference>
<dbReference type="EMBL" id="ARYC01012063">
    <property type="protein sequence ID" value="KEJ82605.1"/>
    <property type="molecule type" value="Genomic_DNA"/>
</dbReference>
<name>A0A073HZE9_9SPIT</name>
<comment type="caution">
    <text evidence="5">The sequence shown here is derived from an EMBL/GenBank/DDBJ whole genome shotgun (WGS) entry which is preliminary data.</text>
</comment>
<keyword evidence="2" id="KW-0378">Hydrolase</keyword>
<dbReference type="GO" id="GO:0006508">
    <property type="term" value="P:proteolysis"/>
    <property type="evidence" value="ECO:0007669"/>
    <property type="project" value="UniProtKB-KW"/>
</dbReference>
<dbReference type="GO" id="GO:0008234">
    <property type="term" value="F:cysteine-type peptidase activity"/>
    <property type="evidence" value="ECO:0007669"/>
    <property type="project" value="InterPro"/>
</dbReference>
<dbReference type="Proteomes" id="UP000053232">
    <property type="component" value="Unassembled WGS sequence"/>
</dbReference>
<evidence type="ECO:0000313" key="6">
    <source>
        <dbReference type="Proteomes" id="UP000053232"/>
    </source>
</evidence>
<evidence type="ECO:0000259" key="4">
    <source>
        <dbReference type="Pfam" id="PF02902"/>
    </source>
</evidence>
<feature type="compositionally biased region" description="Basic and acidic residues" evidence="3">
    <location>
        <begin position="307"/>
        <end position="326"/>
    </location>
</feature>
<feature type="compositionally biased region" description="Basic and acidic residues" evidence="3">
    <location>
        <begin position="284"/>
        <end position="300"/>
    </location>
</feature>
<feature type="domain" description="Ubiquitin-like protease family profile" evidence="4">
    <location>
        <begin position="76"/>
        <end position="178"/>
    </location>
</feature>
<accession>A0A073HZE9</accession>
<organism evidence="5 6">
    <name type="scientific">Oxytricha trifallax</name>
    <dbReference type="NCBI Taxonomy" id="1172189"/>
    <lineage>
        <taxon>Eukaryota</taxon>
        <taxon>Sar</taxon>
        <taxon>Alveolata</taxon>
        <taxon>Ciliophora</taxon>
        <taxon>Intramacronucleata</taxon>
        <taxon>Spirotrichea</taxon>
        <taxon>Stichotrichia</taxon>
        <taxon>Sporadotrichida</taxon>
        <taxon>Oxytrichidae</taxon>
        <taxon>Oxytrichinae</taxon>
        <taxon>Oxytricha</taxon>
    </lineage>
</organism>
<keyword evidence="6" id="KW-1185">Reference proteome</keyword>
<evidence type="ECO:0000256" key="3">
    <source>
        <dbReference type="SAM" id="MobiDB-lite"/>
    </source>
</evidence>
<protein>
    <recommendedName>
        <fullName evidence="4">Ubiquitin-like protease family profile domain-containing protein</fullName>
    </recommendedName>
</protein>